<evidence type="ECO:0000313" key="5">
    <source>
        <dbReference type="EMBL" id="SER95697.1"/>
    </source>
</evidence>
<sequence>MSTDSTDDSREPHSATNPATATAEGPARTTPVLPRPVSGTGGEPVPQEGRSAPLPLPSAREPVALPPTGPARRRRTGGPALLTADLAGTAAAVLSCAGPHAAPVLLAPVCASLPVLCARAGLYRPGLDPQALDELPAVGKRAALAWCVGATVLAACDRTGALGPTGLLAGFAVNTALVCALRALVHGVRRRRGRRRPRSALVVGRGETARAVTAALVERPRYGLRPTALVEPGPDDAAAPGGSGGTGGSASASGSGSTGGSDGGKLPGTGRSEPADGAAAHPPLPVLSTPEEVAREVARHAVRDAVFLQSPWEDPHSAAVAGMLGARGVDGWLVRPGCALGAHGGHAPSGSRRPDEAHLWGFSCRRLTLDCPRPRTGLRKRLLDIALVTPALLLAAPVLAGCALAVRVLDGPGVLFRQERIGQDGRPFTLLKFRSVRPADDHEAATRWSVAGDARTSPVGRLLRRTSLDELPQLWNVLRGDMSLVGPRPERPYFVGHFSRLHPGYAQRHRTPVGITGLAQVHGLRGDTSIADRARFDNHYIETWSLWQDVRIICRTAASLFRLEGR</sequence>
<dbReference type="PANTHER" id="PTHR30576">
    <property type="entry name" value="COLANIC BIOSYNTHESIS UDP-GLUCOSE LIPID CARRIER TRANSFERASE"/>
    <property type="match status" value="1"/>
</dbReference>
<keyword evidence="3" id="KW-0472">Membrane</keyword>
<dbReference type="Pfam" id="PF02397">
    <property type="entry name" value="Bac_transf"/>
    <property type="match status" value="1"/>
</dbReference>
<dbReference type="EMBL" id="FOGO01000006">
    <property type="protein sequence ID" value="SER95697.1"/>
    <property type="molecule type" value="Genomic_DNA"/>
</dbReference>
<name>A0A1H9TF74_9ACTN</name>
<accession>A0A1H9TF74</accession>
<feature type="region of interest" description="Disordered" evidence="2">
    <location>
        <begin position="225"/>
        <end position="286"/>
    </location>
</feature>
<keyword evidence="6" id="KW-1185">Reference proteome</keyword>
<reference evidence="6" key="1">
    <citation type="submission" date="2016-10" db="EMBL/GenBank/DDBJ databases">
        <authorList>
            <person name="Varghese N."/>
            <person name="Submissions S."/>
        </authorList>
    </citation>
    <scope>NUCLEOTIDE SEQUENCE [LARGE SCALE GENOMIC DNA]</scope>
    <source>
        <strain evidence="6">CGMCC 4.6825</strain>
    </source>
</reference>
<feature type="region of interest" description="Disordered" evidence="2">
    <location>
        <begin position="1"/>
        <end position="77"/>
    </location>
</feature>
<evidence type="ECO:0000313" key="6">
    <source>
        <dbReference type="Proteomes" id="UP000182841"/>
    </source>
</evidence>
<feature type="domain" description="Bacterial sugar transferase" evidence="4">
    <location>
        <begin position="380"/>
        <end position="561"/>
    </location>
</feature>
<feature type="transmembrane region" description="Helical" evidence="3">
    <location>
        <begin position="166"/>
        <end position="185"/>
    </location>
</feature>
<evidence type="ECO:0000256" key="2">
    <source>
        <dbReference type="SAM" id="MobiDB-lite"/>
    </source>
</evidence>
<proteinExistence type="inferred from homology"/>
<protein>
    <submittedName>
        <fullName evidence="5">Sugar transferase involved in LPS biosynthesis (Colanic, teichoic acid)</fullName>
    </submittedName>
</protein>
<keyword evidence="3" id="KW-1133">Transmembrane helix</keyword>
<dbReference type="AlphaFoldDB" id="A0A1H9TF74"/>
<gene>
    <name evidence="5" type="ORF">SAMN05421870_10680</name>
</gene>
<feature type="transmembrane region" description="Helical" evidence="3">
    <location>
        <begin position="382"/>
        <end position="406"/>
    </location>
</feature>
<dbReference type="Proteomes" id="UP000182841">
    <property type="component" value="Unassembled WGS sequence"/>
</dbReference>
<dbReference type="STRING" id="943816.AN217_17900"/>
<keyword evidence="5" id="KW-0808">Transferase</keyword>
<comment type="similarity">
    <text evidence="1">Belongs to the bacterial sugar transferase family.</text>
</comment>
<organism evidence="5 6">
    <name type="scientific">Streptomyces qinglanensis</name>
    <dbReference type="NCBI Taxonomy" id="943816"/>
    <lineage>
        <taxon>Bacteria</taxon>
        <taxon>Bacillati</taxon>
        <taxon>Actinomycetota</taxon>
        <taxon>Actinomycetes</taxon>
        <taxon>Kitasatosporales</taxon>
        <taxon>Streptomycetaceae</taxon>
        <taxon>Streptomyces</taxon>
    </lineage>
</organism>
<evidence type="ECO:0000256" key="1">
    <source>
        <dbReference type="ARBA" id="ARBA00006464"/>
    </source>
</evidence>
<evidence type="ECO:0000259" key="4">
    <source>
        <dbReference type="Pfam" id="PF02397"/>
    </source>
</evidence>
<dbReference type="OrthoDB" id="9808602at2"/>
<dbReference type="RefSeq" id="WP_075000730.1">
    <property type="nucleotide sequence ID" value="NZ_FOGO01000006.1"/>
</dbReference>
<evidence type="ECO:0000256" key="3">
    <source>
        <dbReference type="SAM" id="Phobius"/>
    </source>
</evidence>
<dbReference type="GO" id="GO:0016780">
    <property type="term" value="F:phosphotransferase activity, for other substituted phosphate groups"/>
    <property type="evidence" value="ECO:0007669"/>
    <property type="project" value="TreeGrafter"/>
</dbReference>
<feature type="compositionally biased region" description="Gly residues" evidence="2">
    <location>
        <begin position="256"/>
        <end position="267"/>
    </location>
</feature>
<keyword evidence="3" id="KW-0812">Transmembrane</keyword>
<dbReference type="PANTHER" id="PTHR30576:SF0">
    <property type="entry name" value="UNDECAPRENYL-PHOSPHATE N-ACETYLGALACTOSAMINYL 1-PHOSPHATE TRANSFERASE-RELATED"/>
    <property type="match status" value="1"/>
</dbReference>
<dbReference type="InterPro" id="IPR003362">
    <property type="entry name" value="Bact_transf"/>
</dbReference>